<feature type="domain" description="PucR C-terminal helix-turn-helix" evidence="2">
    <location>
        <begin position="307"/>
        <end position="364"/>
    </location>
</feature>
<protein>
    <submittedName>
        <fullName evidence="3">Carbohydrate diacid regulator</fullName>
    </submittedName>
</protein>
<dbReference type="PANTHER" id="PTHR33744:SF16">
    <property type="entry name" value="CARBOHYDRATE DIACID REGULATOR"/>
    <property type="match status" value="1"/>
</dbReference>
<dbReference type="RefSeq" id="WP_031577014.1">
    <property type="nucleotide sequence ID" value="NZ_FNDZ01000007.1"/>
</dbReference>
<name>A0A1G8QWK8_9CLOT</name>
<dbReference type="PANTHER" id="PTHR33744">
    <property type="entry name" value="CARBOHYDRATE DIACID REGULATOR"/>
    <property type="match status" value="1"/>
</dbReference>
<dbReference type="Pfam" id="PF13556">
    <property type="entry name" value="HTH_30"/>
    <property type="match status" value="1"/>
</dbReference>
<evidence type="ECO:0000259" key="1">
    <source>
        <dbReference type="Pfam" id="PF05651"/>
    </source>
</evidence>
<evidence type="ECO:0000313" key="4">
    <source>
        <dbReference type="Proteomes" id="UP000183255"/>
    </source>
</evidence>
<reference evidence="3 4" key="1">
    <citation type="submission" date="2016-10" db="EMBL/GenBank/DDBJ databases">
        <authorList>
            <person name="de Groot N.N."/>
        </authorList>
    </citation>
    <scope>NUCLEOTIDE SEQUENCE [LARGE SCALE GENOMIC DNA]</scope>
    <source>
        <strain evidence="3 4">CGMCC 1.5058</strain>
    </source>
</reference>
<evidence type="ECO:0000313" key="3">
    <source>
        <dbReference type="EMBL" id="SDJ09077.1"/>
    </source>
</evidence>
<proteinExistence type="predicted"/>
<feature type="domain" description="Putative sugar diacid recognition" evidence="1">
    <location>
        <begin position="4"/>
        <end position="131"/>
    </location>
</feature>
<dbReference type="AlphaFoldDB" id="A0A1G8QWK8"/>
<dbReference type="Pfam" id="PF05651">
    <property type="entry name" value="Diacid_rec"/>
    <property type="match status" value="1"/>
</dbReference>
<accession>A0A1G8QWK8</accession>
<gene>
    <name evidence="3" type="ORF">SAMN05421804_10790</name>
</gene>
<dbReference type="InterPro" id="IPR025736">
    <property type="entry name" value="PucR_C-HTH_dom"/>
</dbReference>
<dbReference type="EMBL" id="FNDZ01000007">
    <property type="protein sequence ID" value="SDJ09077.1"/>
    <property type="molecule type" value="Genomic_DNA"/>
</dbReference>
<evidence type="ECO:0000259" key="2">
    <source>
        <dbReference type="Pfam" id="PF13556"/>
    </source>
</evidence>
<dbReference type="Gene3D" id="1.10.10.2840">
    <property type="entry name" value="PucR C-terminal helix-turn-helix domain"/>
    <property type="match status" value="1"/>
</dbReference>
<dbReference type="InterPro" id="IPR008599">
    <property type="entry name" value="Diacid_rec"/>
</dbReference>
<dbReference type="InterPro" id="IPR051448">
    <property type="entry name" value="CdaR-like_regulators"/>
</dbReference>
<dbReference type="InterPro" id="IPR042070">
    <property type="entry name" value="PucR_C-HTH_sf"/>
</dbReference>
<sequence>MKISSKLAQNIVQSIKEIIHHEINFMNMEGVIIASTDPVRIGQQHEGALKVLKTKRSLSVKNDDEFKGTKKGINLPLYFEEEIIAVVGITGNPEDVSKYVHILTKMTEILIKEAYLQEVSFNTKENQRIIIENLLYNTQSTDFENNSYRDIYKYDVTIPRRVVQGMFLTDHAVDTALYKYLQKMVPEPSQTIFALNRNTLTILSTLTKPALLRLNLSAIQELVKTSFGLDLVFGVGSICTTSADSRKSFSEAQKSLMWAKNLVKVPIQFYEDLDLGILLLPELSGSAPLFESKILGRLSDKEKGDFMALLKSYEKHNGSITRCANELFIHKNTLQYRLNSLYEKTGYNPRELHDYTILKLAFLIYEIGLRNR</sequence>
<dbReference type="Proteomes" id="UP000183255">
    <property type="component" value="Unassembled WGS sequence"/>
</dbReference>
<organism evidence="3 4">
    <name type="scientific">Proteiniclasticum ruminis</name>
    <dbReference type="NCBI Taxonomy" id="398199"/>
    <lineage>
        <taxon>Bacteria</taxon>
        <taxon>Bacillati</taxon>
        <taxon>Bacillota</taxon>
        <taxon>Clostridia</taxon>
        <taxon>Eubacteriales</taxon>
        <taxon>Clostridiaceae</taxon>
        <taxon>Proteiniclasticum</taxon>
    </lineage>
</organism>